<dbReference type="Ensembl" id="ENSSLDT00000002288.1">
    <property type="protein sequence ID" value="ENSSLDP00000002190.1"/>
    <property type="gene ID" value="ENSSLDG00000001790.1"/>
</dbReference>
<sequence>MALVVDVQLLSLSDMYGSLQSPNFPEPYPRETELRWNVSVPRGFQIKLYFSHFDLEPSYLCEYDFVKVRHQGNMGSFSLLREACYCTGEITPLLPVQQSSLRGSSQWLHPPA</sequence>
<dbReference type="Proteomes" id="UP000261360">
    <property type="component" value="Unplaced"/>
</dbReference>
<dbReference type="GO" id="GO:0005615">
    <property type="term" value="C:extracellular space"/>
    <property type="evidence" value="ECO:0007669"/>
    <property type="project" value="TreeGrafter"/>
</dbReference>
<reference evidence="4" key="1">
    <citation type="submission" date="2025-08" db="UniProtKB">
        <authorList>
            <consortium name="Ensembl"/>
        </authorList>
    </citation>
    <scope>IDENTIFICATION</scope>
</reference>
<organism evidence="4 5">
    <name type="scientific">Seriola lalandi dorsalis</name>
    <dbReference type="NCBI Taxonomy" id="1841481"/>
    <lineage>
        <taxon>Eukaryota</taxon>
        <taxon>Metazoa</taxon>
        <taxon>Chordata</taxon>
        <taxon>Craniata</taxon>
        <taxon>Vertebrata</taxon>
        <taxon>Euteleostomi</taxon>
        <taxon>Actinopterygii</taxon>
        <taxon>Neopterygii</taxon>
        <taxon>Teleostei</taxon>
        <taxon>Neoteleostei</taxon>
        <taxon>Acanthomorphata</taxon>
        <taxon>Carangaria</taxon>
        <taxon>Carangiformes</taxon>
        <taxon>Carangidae</taxon>
        <taxon>Seriola</taxon>
    </lineage>
</organism>
<dbReference type="SMART" id="SM00042">
    <property type="entry name" value="CUB"/>
    <property type="match status" value="1"/>
</dbReference>
<evidence type="ECO:0000259" key="3">
    <source>
        <dbReference type="PROSITE" id="PS01180"/>
    </source>
</evidence>
<dbReference type="STRING" id="1841481.ENSSLDP00000002190"/>
<dbReference type="Pfam" id="PF00431">
    <property type="entry name" value="CUB"/>
    <property type="match status" value="1"/>
</dbReference>
<dbReference type="PANTHER" id="PTHR24255:SF13">
    <property type="entry name" value="MANNAN-BINDING LECTIN SERINE PROTEASE 1"/>
    <property type="match status" value="1"/>
</dbReference>
<name>A0A3B4WEB7_SERLL</name>
<dbReference type="GO" id="GO:0004252">
    <property type="term" value="F:serine-type endopeptidase activity"/>
    <property type="evidence" value="ECO:0007669"/>
    <property type="project" value="TreeGrafter"/>
</dbReference>
<keyword evidence="5" id="KW-1185">Reference proteome</keyword>
<dbReference type="GeneTree" id="ENSGT00950000183084"/>
<dbReference type="InterPro" id="IPR000859">
    <property type="entry name" value="CUB_dom"/>
</dbReference>
<evidence type="ECO:0000256" key="1">
    <source>
        <dbReference type="ARBA" id="ARBA00023157"/>
    </source>
</evidence>
<evidence type="ECO:0000313" key="4">
    <source>
        <dbReference type="Ensembl" id="ENSSLDP00000002190.1"/>
    </source>
</evidence>
<accession>A0A3B4WEB7</accession>
<evidence type="ECO:0000256" key="2">
    <source>
        <dbReference type="PROSITE-ProRule" id="PRU00059"/>
    </source>
</evidence>
<feature type="domain" description="CUB" evidence="3">
    <location>
        <begin position="5"/>
        <end position="84"/>
    </location>
</feature>
<dbReference type="Gene3D" id="2.60.120.290">
    <property type="entry name" value="Spermadhesin, CUB domain"/>
    <property type="match status" value="1"/>
</dbReference>
<dbReference type="PROSITE" id="PS01180">
    <property type="entry name" value="CUB"/>
    <property type="match status" value="1"/>
</dbReference>
<dbReference type="CDD" id="cd00041">
    <property type="entry name" value="CUB"/>
    <property type="match status" value="1"/>
</dbReference>
<dbReference type="SUPFAM" id="SSF49854">
    <property type="entry name" value="Spermadhesin, CUB domain"/>
    <property type="match status" value="1"/>
</dbReference>
<dbReference type="InterPro" id="IPR035914">
    <property type="entry name" value="Sperma_CUB_dom_sf"/>
</dbReference>
<reference evidence="4" key="2">
    <citation type="submission" date="2025-09" db="UniProtKB">
        <authorList>
            <consortium name="Ensembl"/>
        </authorList>
    </citation>
    <scope>IDENTIFICATION</scope>
</reference>
<keyword evidence="1" id="KW-1015">Disulfide bond</keyword>
<dbReference type="PANTHER" id="PTHR24255">
    <property type="entry name" value="COMPLEMENT COMPONENT 1, S SUBCOMPONENT-RELATED"/>
    <property type="match status" value="1"/>
</dbReference>
<comment type="caution">
    <text evidence="2">Lacks conserved residue(s) required for the propagation of feature annotation.</text>
</comment>
<protein>
    <recommendedName>
        <fullName evidence="3">CUB domain-containing protein</fullName>
    </recommendedName>
</protein>
<dbReference type="AlphaFoldDB" id="A0A3B4WEB7"/>
<proteinExistence type="predicted"/>
<evidence type="ECO:0000313" key="5">
    <source>
        <dbReference type="Proteomes" id="UP000261360"/>
    </source>
</evidence>